<dbReference type="GO" id="GO:0005737">
    <property type="term" value="C:cytoplasm"/>
    <property type="evidence" value="ECO:0007669"/>
    <property type="project" value="TreeGrafter"/>
</dbReference>
<accession>A0A2P5HFX4</accession>
<keyword evidence="1" id="KW-0479">Metal-binding</keyword>
<evidence type="ECO:0000313" key="6">
    <source>
        <dbReference type="Proteomes" id="UP000094444"/>
    </source>
</evidence>
<dbReference type="SMART" id="SM00271">
    <property type="entry name" value="DnaJ"/>
    <property type="match status" value="1"/>
</dbReference>
<keyword evidence="1" id="KW-0862">Zinc</keyword>
<dbReference type="STRING" id="158607.A0A2P5HFX4"/>
<dbReference type="InParanoid" id="A0A2P5HFX4"/>
<feature type="compositionally biased region" description="Basic and acidic residues" evidence="2">
    <location>
        <begin position="116"/>
        <end position="146"/>
    </location>
</feature>
<dbReference type="GO" id="GO:0008270">
    <property type="term" value="F:zinc ion binding"/>
    <property type="evidence" value="ECO:0007669"/>
    <property type="project" value="UniProtKB-KW"/>
</dbReference>
<evidence type="ECO:0000259" key="3">
    <source>
        <dbReference type="PROSITE" id="PS50076"/>
    </source>
</evidence>
<feature type="compositionally biased region" description="Low complexity" evidence="2">
    <location>
        <begin position="267"/>
        <end position="284"/>
    </location>
</feature>
<feature type="domain" description="J" evidence="3">
    <location>
        <begin position="8"/>
        <end position="74"/>
    </location>
</feature>
<dbReference type="Gene3D" id="1.10.287.110">
    <property type="entry name" value="DnaJ domain"/>
    <property type="match status" value="1"/>
</dbReference>
<dbReference type="PANTHER" id="PTHR44029:SF1">
    <property type="entry name" value="DNAJ HOMOLOG SUBFAMILY C MEMBER 21"/>
    <property type="match status" value="1"/>
</dbReference>
<evidence type="ECO:0000256" key="2">
    <source>
        <dbReference type="SAM" id="MobiDB-lite"/>
    </source>
</evidence>
<feature type="compositionally biased region" description="Polar residues" evidence="2">
    <location>
        <begin position="319"/>
        <end position="331"/>
    </location>
</feature>
<dbReference type="OrthoDB" id="10250354at2759"/>
<dbReference type="CDD" id="cd06257">
    <property type="entry name" value="DnaJ"/>
    <property type="match status" value="1"/>
</dbReference>
<dbReference type="SUPFAM" id="SSF46565">
    <property type="entry name" value="Chaperone J-domain"/>
    <property type="match status" value="1"/>
</dbReference>
<organism evidence="5 6">
    <name type="scientific">Diaporthe helianthi</name>
    <dbReference type="NCBI Taxonomy" id="158607"/>
    <lineage>
        <taxon>Eukaryota</taxon>
        <taxon>Fungi</taxon>
        <taxon>Dikarya</taxon>
        <taxon>Ascomycota</taxon>
        <taxon>Pezizomycotina</taxon>
        <taxon>Sordariomycetes</taxon>
        <taxon>Sordariomycetidae</taxon>
        <taxon>Diaporthales</taxon>
        <taxon>Diaporthaceae</taxon>
        <taxon>Diaporthe</taxon>
    </lineage>
</organism>
<dbReference type="InterPro" id="IPR001623">
    <property type="entry name" value="DnaJ_domain"/>
</dbReference>
<dbReference type="SUPFAM" id="SSF54928">
    <property type="entry name" value="RNA-binding domain, RBD"/>
    <property type="match status" value="1"/>
</dbReference>
<evidence type="ECO:0000256" key="1">
    <source>
        <dbReference type="PROSITE-ProRule" id="PRU00047"/>
    </source>
</evidence>
<protein>
    <submittedName>
        <fullName evidence="5">DnaJ domain-containing protein</fullName>
    </submittedName>
</protein>
<dbReference type="InterPro" id="IPR012677">
    <property type="entry name" value="Nucleotide-bd_a/b_plait_sf"/>
</dbReference>
<sequence>MPPPPSFDYYDELEVERSASLTEITSAYRRLARIHHPDKNPGNQQEATATFQRLQLAHETLSDPVKRDRYDDEADVDILYEAESFDSDSSPFAFPFEFFSFFRMSRTARRVAAQAAERKRQEQEAEKKREEQRQRQEAKEAREKEANMRAALAKRRLLDEELEKQEKRWEEMGAVSEDEKLKSCLHSELCDKVQHSRKFKCTACSVKRGMTAFECPHCSSSLCMLCIKNFSERRKRMETKEQMTGSDVAENSPGTNGEPLSNEPDANDPNINEININEINANEKNANENKKDSSEPTNGAPAVKKPKKKRAKTKTTNTDGSSEQTRVSSKSGEIHKNDRPVLSEETRDQASPTSGTQFASENPYKVLTKDDLATASEGLAHSSKTERTGGHIRTLKKMSMPSAATLRTAMEKFGTVRSLKITNKKYGVAHIDFASHDGLCRAMAASPVFVTETVDVRVVELRRCHTCGKDGHNAENCWATPTKTQAAA</sequence>
<dbReference type="InterPro" id="IPR035979">
    <property type="entry name" value="RBD_domain_sf"/>
</dbReference>
<dbReference type="PROSITE" id="PS50158">
    <property type="entry name" value="ZF_CCHC"/>
    <property type="match status" value="1"/>
</dbReference>
<feature type="domain" description="CCHC-type" evidence="4">
    <location>
        <begin position="462"/>
        <end position="477"/>
    </location>
</feature>
<dbReference type="EMBL" id="MAVT02002607">
    <property type="protein sequence ID" value="POS69148.1"/>
    <property type="molecule type" value="Genomic_DNA"/>
</dbReference>
<dbReference type="GO" id="GO:0003676">
    <property type="term" value="F:nucleic acid binding"/>
    <property type="evidence" value="ECO:0007669"/>
    <property type="project" value="InterPro"/>
</dbReference>
<dbReference type="InterPro" id="IPR036869">
    <property type="entry name" value="J_dom_sf"/>
</dbReference>
<dbReference type="InterPro" id="IPR051964">
    <property type="entry name" value="Chaperone_stress_response"/>
</dbReference>
<name>A0A2P5HFX4_DIAHE</name>
<dbReference type="Gene3D" id="3.30.70.330">
    <property type="match status" value="1"/>
</dbReference>
<dbReference type="PANTHER" id="PTHR44029">
    <property type="entry name" value="DNAJ HOMOLOG SUBFAMILY C MEMBER 21"/>
    <property type="match status" value="1"/>
</dbReference>
<dbReference type="PRINTS" id="PR00625">
    <property type="entry name" value="JDOMAIN"/>
</dbReference>
<feature type="region of interest" description="Disordered" evidence="2">
    <location>
        <begin position="237"/>
        <end position="364"/>
    </location>
</feature>
<gene>
    <name evidence="5" type="ORF">DHEL01_v212458</name>
</gene>
<evidence type="ECO:0000259" key="4">
    <source>
        <dbReference type="PROSITE" id="PS50158"/>
    </source>
</evidence>
<dbReference type="InterPro" id="IPR018253">
    <property type="entry name" value="DnaJ_domain_CS"/>
</dbReference>
<comment type="caution">
    <text evidence="5">The sequence shown here is derived from an EMBL/GenBank/DDBJ whole genome shotgun (WGS) entry which is preliminary data.</text>
</comment>
<dbReference type="InterPro" id="IPR001878">
    <property type="entry name" value="Znf_CCHC"/>
</dbReference>
<feature type="compositionally biased region" description="Basic residues" evidence="2">
    <location>
        <begin position="304"/>
        <end position="313"/>
    </location>
</feature>
<feature type="compositionally biased region" description="Basic and acidic residues" evidence="2">
    <location>
        <begin position="285"/>
        <end position="294"/>
    </location>
</feature>
<feature type="compositionally biased region" description="Polar residues" evidence="2">
    <location>
        <begin position="349"/>
        <end position="360"/>
    </location>
</feature>
<dbReference type="PROSITE" id="PS00636">
    <property type="entry name" value="DNAJ_1"/>
    <property type="match status" value="1"/>
</dbReference>
<feature type="compositionally biased region" description="Basic and acidic residues" evidence="2">
    <location>
        <begin position="332"/>
        <end position="348"/>
    </location>
</feature>
<dbReference type="PROSITE" id="PS50076">
    <property type="entry name" value="DNAJ_2"/>
    <property type="match status" value="1"/>
</dbReference>
<proteinExistence type="predicted"/>
<dbReference type="Pfam" id="PF00226">
    <property type="entry name" value="DnaJ"/>
    <property type="match status" value="1"/>
</dbReference>
<feature type="region of interest" description="Disordered" evidence="2">
    <location>
        <begin position="115"/>
        <end position="146"/>
    </location>
</feature>
<reference evidence="5" key="1">
    <citation type="submission" date="2017-09" db="EMBL/GenBank/DDBJ databases">
        <title>Polyketide synthases of a Diaporthe helianthi virulent isolate.</title>
        <authorList>
            <person name="Baroncelli R."/>
        </authorList>
    </citation>
    <scope>NUCLEOTIDE SEQUENCE [LARGE SCALE GENOMIC DNA]</scope>
    <source>
        <strain evidence="5">7/96</strain>
    </source>
</reference>
<dbReference type="Proteomes" id="UP000094444">
    <property type="component" value="Unassembled WGS sequence"/>
</dbReference>
<evidence type="ECO:0000313" key="5">
    <source>
        <dbReference type="EMBL" id="POS69148.1"/>
    </source>
</evidence>
<keyword evidence="6" id="KW-1185">Reference proteome</keyword>
<dbReference type="CDD" id="cd00590">
    <property type="entry name" value="RRM_SF"/>
    <property type="match status" value="1"/>
</dbReference>
<keyword evidence="1" id="KW-0863">Zinc-finger</keyword>
<dbReference type="AlphaFoldDB" id="A0A2P5HFX4"/>